<dbReference type="GO" id="GO:0005737">
    <property type="term" value="C:cytoplasm"/>
    <property type="evidence" value="ECO:0007669"/>
    <property type="project" value="TreeGrafter"/>
</dbReference>
<gene>
    <name evidence="1" type="ORF">ATEIFO6365_0002021400</name>
</gene>
<dbReference type="GO" id="GO:0004298">
    <property type="term" value="F:threonine-type endopeptidase activity"/>
    <property type="evidence" value="ECO:0007669"/>
    <property type="project" value="InterPro"/>
</dbReference>
<accession>A0A5M3YTS4</accession>
<dbReference type="PANTHER" id="PTHR10188">
    <property type="entry name" value="L-ASPARAGINASE"/>
    <property type="match status" value="1"/>
</dbReference>
<dbReference type="OrthoDB" id="77601at2759"/>
<proteinExistence type="predicted"/>
<dbReference type="GO" id="GO:0051604">
    <property type="term" value="P:protein maturation"/>
    <property type="evidence" value="ECO:0007669"/>
    <property type="project" value="TreeGrafter"/>
</dbReference>
<dbReference type="Proteomes" id="UP000452235">
    <property type="component" value="Unassembled WGS sequence"/>
</dbReference>
<sequence>MSRQKGNDIAAIFVHAGAGFHSHHNEKAHLETCENAARAAMALLKAGASAVEAVEMAIIILEDAEITNAGYGSNMTLDGAVECDATIVNHLGRSGAVGAVAQVKNPISLARVILDASSNPLSLQRVPPNFLVGQGATDFAYEHGLVVLPHDGLIAPAAKERWHRWRLELEEAEFKERQQDPSKYQNAQYMAYFRHPMGAHPAQLLASPLSAQNEFLIGSPLALPTDNLDSFSDVVCAGNPNPILTSPLPYNAMPGFVTARDGECSDGFPVPQHASGNVNDTEAHATVSMDSESRAHISSDTHRNDDPEDLLSEFEMDQISDTVGAIAIDSEGNIAAGSSSGGIGMKHRGRIGPAALVGVGTTVIPVDPNDPEKTCVATVTSGTGEHIATTMAASVCSTRVYYCQQKCEDGTFEEATEDDAMRTMIESEFMGHPGVKDSHCHGAIGIMSVKKTIDGVFLFFGHNTDSFALASMGIKDKKPVSVMSRSNGNGSIAQGGRAYRYKRFNLRGTTS</sequence>
<dbReference type="PANTHER" id="PTHR10188:SF8">
    <property type="entry name" value="THREONINE ASPARTASE 1"/>
    <property type="match status" value="1"/>
</dbReference>
<evidence type="ECO:0000313" key="1">
    <source>
        <dbReference type="EMBL" id="GFF13104.1"/>
    </source>
</evidence>
<organism evidence="1 2">
    <name type="scientific">Aspergillus terreus</name>
    <dbReference type="NCBI Taxonomy" id="33178"/>
    <lineage>
        <taxon>Eukaryota</taxon>
        <taxon>Fungi</taxon>
        <taxon>Dikarya</taxon>
        <taxon>Ascomycota</taxon>
        <taxon>Pezizomycotina</taxon>
        <taxon>Eurotiomycetes</taxon>
        <taxon>Eurotiomycetidae</taxon>
        <taxon>Eurotiales</taxon>
        <taxon>Aspergillaceae</taxon>
        <taxon>Aspergillus</taxon>
        <taxon>Aspergillus subgen. Circumdati</taxon>
    </lineage>
</organism>
<evidence type="ECO:0000313" key="2">
    <source>
        <dbReference type="Proteomes" id="UP000452235"/>
    </source>
</evidence>
<dbReference type="SUPFAM" id="SSF56235">
    <property type="entry name" value="N-terminal nucleophile aminohydrolases (Ntn hydrolases)"/>
    <property type="match status" value="1"/>
</dbReference>
<dbReference type="AlphaFoldDB" id="A0A5M3YTS4"/>
<keyword evidence="2" id="KW-1185">Reference proteome</keyword>
<protein>
    <submittedName>
        <fullName evidence="1">Asparaginase family protein</fullName>
    </submittedName>
</protein>
<dbReference type="Gene3D" id="3.60.20.30">
    <property type="entry name" value="(Glycosyl)asparaginase"/>
    <property type="match status" value="1"/>
</dbReference>
<dbReference type="FunFam" id="3.60.20.30:FF:000007">
    <property type="entry name" value="Similar to threonine aspartase"/>
    <property type="match status" value="1"/>
</dbReference>
<reference evidence="1 2" key="1">
    <citation type="submission" date="2020-01" db="EMBL/GenBank/DDBJ databases">
        <title>Aspergillus terreus IFO 6365 whole genome shotgun sequence.</title>
        <authorList>
            <person name="Kanamasa S."/>
            <person name="Takahashi H."/>
        </authorList>
    </citation>
    <scope>NUCLEOTIDE SEQUENCE [LARGE SCALE GENOMIC DNA]</scope>
    <source>
        <strain evidence="1 2">IFO 6365</strain>
    </source>
</reference>
<dbReference type="Pfam" id="PF01112">
    <property type="entry name" value="Asparaginase_2"/>
    <property type="match status" value="2"/>
</dbReference>
<dbReference type="InterPro" id="IPR000246">
    <property type="entry name" value="Peptidase_T2"/>
</dbReference>
<dbReference type="CDD" id="cd04514">
    <property type="entry name" value="Taspase1_like"/>
    <property type="match status" value="1"/>
</dbReference>
<dbReference type="InterPro" id="IPR029055">
    <property type="entry name" value="Ntn_hydrolases_N"/>
</dbReference>
<dbReference type="EMBL" id="BLJY01000002">
    <property type="protein sequence ID" value="GFF13104.1"/>
    <property type="molecule type" value="Genomic_DNA"/>
</dbReference>
<dbReference type="VEuPathDB" id="FungiDB:ATEG_02114"/>
<dbReference type="InterPro" id="IPR037464">
    <property type="entry name" value="Taspase1"/>
</dbReference>
<name>A0A5M3YTS4_ASPTE</name>
<comment type="caution">
    <text evidence="1">The sequence shown here is derived from an EMBL/GenBank/DDBJ whole genome shotgun (WGS) entry which is preliminary data.</text>
</comment>